<name>A0A5Q0CAQ8_9HYPH</name>
<dbReference type="KEGG" id="rgr:FZ934_11430"/>
<evidence type="ECO:0000313" key="2">
    <source>
        <dbReference type="EMBL" id="QFY62435.1"/>
    </source>
</evidence>
<dbReference type="AlphaFoldDB" id="A0A5Q0CAQ8"/>
<evidence type="ECO:0000313" key="3">
    <source>
        <dbReference type="Proteomes" id="UP000326881"/>
    </source>
</evidence>
<proteinExistence type="predicted"/>
<organism evidence="2 3">
    <name type="scientific">Rhizobium grahamii</name>
    <dbReference type="NCBI Taxonomy" id="1120045"/>
    <lineage>
        <taxon>Bacteria</taxon>
        <taxon>Pseudomonadati</taxon>
        <taxon>Pseudomonadota</taxon>
        <taxon>Alphaproteobacteria</taxon>
        <taxon>Hyphomicrobiales</taxon>
        <taxon>Rhizobiaceae</taxon>
        <taxon>Rhizobium/Agrobacterium group</taxon>
        <taxon>Rhizobium</taxon>
    </lineage>
</organism>
<dbReference type="EMBL" id="CP043498">
    <property type="protein sequence ID" value="QFY62435.1"/>
    <property type="molecule type" value="Genomic_DNA"/>
</dbReference>
<accession>A0A5Q0CAQ8</accession>
<sequence>MIPPSVLPDISPSRGEIGWAHPPAPTLIVWPRSDHESISPREGEMPGRAEGVTPPQT</sequence>
<feature type="compositionally biased region" description="Basic and acidic residues" evidence="1">
    <location>
        <begin position="32"/>
        <end position="47"/>
    </location>
</feature>
<protein>
    <submittedName>
        <fullName evidence="2">Diaminohydroxyphosphoribosylaminopyrimidine deaminase</fullName>
    </submittedName>
</protein>
<dbReference type="Proteomes" id="UP000326881">
    <property type="component" value="Chromosome"/>
</dbReference>
<evidence type="ECO:0000256" key="1">
    <source>
        <dbReference type="SAM" id="MobiDB-lite"/>
    </source>
</evidence>
<gene>
    <name evidence="2" type="ORF">FZ934_11430</name>
</gene>
<keyword evidence="3" id="KW-1185">Reference proteome</keyword>
<feature type="region of interest" description="Disordered" evidence="1">
    <location>
        <begin position="1"/>
        <end position="57"/>
    </location>
</feature>
<reference evidence="2 3" key="1">
    <citation type="submission" date="2019-08" db="EMBL/GenBank/DDBJ databases">
        <title>Prosopis cineraria nodule microbiome.</title>
        <authorList>
            <person name="Ali R."/>
            <person name="Chaluvadi S.R."/>
            <person name="Wang X."/>
        </authorList>
    </citation>
    <scope>NUCLEOTIDE SEQUENCE [LARGE SCALE GENOMIC DNA]</scope>
    <source>
        <strain evidence="2 3">BG7</strain>
    </source>
</reference>